<dbReference type="EMBL" id="JADBJN010000002">
    <property type="protein sequence ID" value="KAG5678186.1"/>
    <property type="molecule type" value="Genomic_DNA"/>
</dbReference>
<feature type="region of interest" description="Disordered" evidence="7">
    <location>
        <begin position="33"/>
        <end position="71"/>
    </location>
</feature>
<evidence type="ECO:0000256" key="3">
    <source>
        <dbReference type="ARBA" id="ARBA00022692"/>
    </source>
</evidence>
<organism evidence="9 10">
    <name type="scientific">Polypedilum vanderplanki</name>
    <name type="common">Sleeping chironomid midge</name>
    <dbReference type="NCBI Taxonomy" id="319348"/>
    <lineage>
        <taxon>Eukaryota</taxon>
        <taxon>Metazoa</taxon>
        <taxon>Ecdysozoa</taxon>
        <taxon>Arthropoda</taxon>
        <taxon>Hexapoda</taxon>
        <taxon>Insecta</taxon>
        <taxon>Pterygota</taxon>
        <taxon>Neoptera</taxon>
        <taxon>Endopterygota</taxon>
        <taxon>Diptera</taxon>
        <taxon>Nematocera</taxon>
        <taxon>Chironomoidea</taxon>
        <taxon>Chironomidae</taxon>
        <taxon>Chironominae</taxon>
        <taxon>Polypedilum</taxon>
        <taxon>Polypedilum</taxon>
    </lineage>
</organism>
<feature type="compositionally biased region" description="Low complexity" evidence="7">
    <location>
        <begin position="51"/>
        <end position="60"/>
    </location>
</feature>
<evidence type="ECO:0000256" key="5">
    <source>
        <dbReference type="ARBA" id="ARBA00022989"/>
    </source>
</evidence>
<evidence type="ECO:0000256" key="1">
    <source>
        <dbReference type="ARBA" id="ARBA00004141"/>
    </source>
</evidence>
<keyword evidence="3 8" id="KW-0812">Transmembrane</keyword>
<dbReference type="PANTHER" id="PTHR12316">
    <property type="entry name" value="NINJURIN-RELATED"/>
    <property type="match status" value="1"/>
</dbReference>
<protein>
    <submittedName>
        <fullName evidence="9">Uncharacterized protein</fullName>
    </submittedName>
</protein>
<keyword evidence="6 8" id="KW-0472">Membrane</keyword>
<evidence type="ECO:0000256" key="4">
    <source>
        <dbReference type="ARBA" id="ARBA00022889"/>
    </source>
</evidence>
<accession>A0A9J6C820</accession>
<evidence type="ECO:0000256" key="2">
    <source>
        <dbReference type="ARBA" id="ARBA00008141"/>
    </source>
</evidence>
<reference evidence="9" key="1">
    <citation type="submission" date="2021-03" db="EMBL/GenBank/DDBJ databases">
        <title>Chromosome level genome of the anhydrobiotic midge Polypedilum vanderplanki.</title>
        <authorList>
            <person name="Yoshida Y."/>
            <person name="Kikawada T."/>
            <person name="Gusev O."/>
        </authorList>
    </citation>
    <scope>NUCLEOTIDE SEQUENCE</scope>
    <source>
        <strain evidence="9">NIAS01</strain>
        <tissue evidence="9">Whole body or cell culture</tissue>
    </source>
</reference>
<dbReference type="GO" id="GO:0042246">
    <property type="term" value="P:tissue regeneration"/>
    <property type="evidence" value="ECO:0007669"/>
    <property type="project" value="InterPro"/>
</dbReference>
<comment type="subcellular location">
    <subcellularLocation>
        <location evidence="1">Membrane</location>
        <topology evidence="1">Multi-pass membrane protein</topology>
    </subcellularLocation>
</comment>
<dbReference type="GO" id="GO:0016020">
    <property type="term" value="C:membrane"/>
    <property type="evidence" value="ECO:0007669"/>
    <property type="project" value="UniProtKB-SubCell"/>
</dbReference>
<dbReference type="InterPro" id="IPR007007">
    <property type="entry name" value="Ninjurin"/>
</dbReference>
<sequence>MTKITKQSLKLRAKRLTNKLVVKRMKLTVCDECTSSSDDDQWPILPPLPPTSSDDSSELSPIEEEKLSESSVSTCSETSKYLSSFLNSSVTTVSSISDDESSYRRLHNVTTAVNNDPCPIDENIENLSMNKDNECQRNENGNTSNNAATAVNIDDIGFEPLMREIVNQEINTNPFSNNNCPSGYITLTPNTCEFNNLHRSKNFTFLLMNFALVASNANQLRYLMDSQEHLRFFYISLGLIIASCVFQFIAKTFSLVSYCYTLNTDAGIRRVKCLNTFIVLFAFLTTVVNVGLTIVLLLEFYEIIPFSFLRKSFIYNTID</sequence>
<comment type="similarity">
    <text evidence="2">Belongs to the ninjurin family.</text>
</comment>
<dbReference type="Proteomes" id="UP001107558">
    <property type="component" value="Chromosome 2"/>
</dbReference>
<evidence type="ECO:0000256" key="6">
    <source>
        <dbReference type="ARBA" id="ARBA00023136"/>
    </source>
</evidence>
<dbReference type="PANTHER" id="PTHR12316:SF17">
    <property type="entry name" value="NINJURIN C, ISOFORM D"/>
    <property type="match status" value="1"/>
</dbReference>
<feature type="transmembrane region" description="Helical" evidence="8">
    <location>
        <begin position="277"/>
        <end position="301"/>
    </location>
</feature>
<evidence type="ECO:0000313" key="10">
    <source>
        <dbReference type="Proteomes" id="UP001107558"/>
    </source>
</evidence>
<dbReference type="AlphaFoldDB" id="A0A9J6C820"/>
<keyword evidence="5 8" id="KW-1133">Transmembrane helix</keyword>
<gene>
    <name evidence="9" type="ORF">PVAND_007879</name>
</gene>
<dbReference type="Pfam" id="PF04923">
    <property type="entry name" value="Ninjurin"/>
    <property type="match status" value="1"/>
</dbReference>
<evidence type="ECO:0000256" key="8">
    <source>
        <dbReference type="SAM" id="Phobius"/>
    </source>
</evidence>
<proteinExistence type="inferred from homology"/>
<feature type="transmembrane region" description="Helical" evidence="8">
    <location>
        <begin position="232"/>
        <end position="250"/>
    </location>
</feature>
<keyword evidence="10" id="KW-1185">Reference proteome</keyword>
<evidence type="ECO:0000256" key="7">
    <source>
        <dbReference type="SAM" id="MobiDB-lite"/>
    </source>
</evidence>
<evidence type="ECO:0000313" key="9">
    <source>
        <dbReference type="EMBL" id="KAG5678186.1"/>
    </source>
</evidence>
<dbReference type="GO" id="GO:0007155">
    <property type="term" value="P:cell adhesion"/>
    <property type="evidence" value="ECO:0007669"/>
    <property type="project" value="UniProtKB-KW"/>
</dbReference>
<keyword evidence="4" id="KW-0130">Cell adhesion</keyword>
<name>A0A9J6C820_POLVA</name>
<comment type="caution">
    <text evidence="9">The sequence shown here is derived from an EMBL/GenBank/DDBJ whole genome shotgun (WGS) entry which is preliminary data.</text>
</comment>